<dbReference type="Pfam" id="PF04717">
    <property type="entry name" value="Phage_base_V"/>
    <property type="match status" value="1"/>
</dbReference>
<name>A0ABY3SG86_9BACL</name>
<evidence type="ECO:0000259" key="1">
    <source>
        <dbReference type="Pfam" id="PF04717"/>
    </source>
</evidence>
<dbReference type="Pfam" id="PF05954">
    <property type="entry name" value="Phage_GPD"/>
    <property type="match status" value="1"/>
</dbReference>
<gene>
    <name evidence="2" type="ORF">L0M14_21170</name>
</gene>
<dbReference type="Gene3D" id="2.30.110.50">
    <property type="match status" value="1"/>
</dbReference>
<dbReference type="EMBL" id="CP090978">
    <property type="protein sequence ID" value="UJF32211.1"/>
    <property type="molecule type" value="Genomic_DNA"/>
</dbReference>
<proteinExistence type="predicted"/>
<feature type="domain" description="Gp5/Type VI secretion system Vgr protein OB-fold" evidence="1">
    <location>
        <begin position="299"/>
        <end position="358"/>
    </location>
</feature>
<dbReference type="RefSeq" id="WP_235118555.1">
    <property type="nucleotide sequence ID" value="NZ_CP090978.1"/>
</dbReference>
<reference evidence="2 3" key="1">
    <citation type="journal article" date="2024" name="Int. J. Syst. Evol. Microbiol.">
        <title>Paenibacillus hexagrammi sp. nov., a novel bacterium isolated from the gut content of Hexagrammos agrammus.</title>
        <authorList>
            <person name="Jung H.K."/>
            <person name="Kim D.G."/>
            <person name="Zin H."/>
            <person name="Park J."/>
            <person name="Jung H."/>
            <person name="Kim Y.O."/>
            <person name="Kong H.J."/>
            <person name="Kim J.W."/>
            <person name="Kim Y.S."/>
        </authorList>
    </citation>
    <scope>NUCLEOTIDE SEQUENCE [LARGE SCALE GENOMIC DNA]</scope>
    <source>
        <strain evidence="2 3">YPD9-1</strain>
    </source>
</reference>
<evidence type="ECO:0000313" key="3">
    <source>
        <dbReference type="Proteomes" id="UP001649230"/>
    </source>
</evidence>
<dbReference type="Gene3D" id="3.55.50.10">
    <property type="entry name" value="Baseplate protein-like domains"/>
    <property type="match status" value="1"/>
</dbReference>
<dbReference type="SUPFAM" id="SSF69255">
    <property type="entry name" value="gp5 N-terminal domain-like"/>
    <property type="match status" value="1"/>
</dbReference>
<evidence type="ECO:0000313" key="2">
    <source>
        <dbReference type="EMBL" id="UJF32211.1"/>
    </source>
</evidence>
<sequence length="466" mass="51877">MSVSALSHDNIKVSPYTFTSIQSLVWTQAVNEHARLHLTGVVPEELKDSYVTDTQIGTPVTIEQADDQGKRTLFHGMVLNIKVRAVREVFYLDVEAVSYSYVMDIQRKSRSFQHSGMTIPELLARLASDYPGADIMDEATGGAAIGRLLLQYQETDWQFMKRIASHFQAGLLPAPTFEQPKIVVGVPDGDDRGELEAFNFSVKKRVSDFLYTKENAEFAVGEEDCIDYEVETLKLLNLGSKVDFQGKALYVREVHSELVDGLILHRYTLCPRNGMKPNPLFNDLLIGASIQGKVIGVSKDKVRVHLDIDSSAPEGSWWFTYSTVYAAGGSSGWYCMPEMGDRVIVHVPSRLAEEAVAISSLRQNNNAGSPSVKYFRSASGKEVKLTSEEITITGKDGEIFIRLHETEGIEIISKKNIQLKTEEDITLNAEKSIQISAKESLELTCRESKIRMDGHTEITGKEAKTN</sequence>
<keyword evidence="3" id="KW-1185">Reference proteome</keyword>
<protein>
    <submittedName>
        <fullName evidence="2">Phage late control D family protein</fullName>
    </submittedName>
</protein>
<accession>A0ABY3SG86</accession>
<organism evidence="2 3">
    <name type="scientific">Paenibacillus hexagrammi</name>
    <dbReference type="NCBI Taxonomy" id="2908839"/>
    <lineage>
        <taxon>Bacteria</taxon>
        <taxon>Bacillati</taxon>
        <taxon>Bacillota</taxon>
        <taxon>Bacilli</taxon>
        <taxon>Bacillales</taxon>
        <taxon>Paenibacillaceae</taxon>
        <taxon>Paenibacillus</taxon>
    </lineage>
</organism>
<dbReference type="InterPro" id="IPR006531">
    <property type="entry name" value="Gp5/Vgr_OB"/>
</dbReference>
<dbReference type="Proteomes" id="UP001649230">
    <property type="component" value="Chromosome"/>
</dbReference>
<dbReference type="SUPFAM" id="SSF69279">
    <property type="entry name" value="Phage tail proteins"/>
    <property type="match status" value="1"/>
</dbReference>